<evidence type="ECO:0000313" key="1">
    <source>
        <dbReference type="EMBL" id="JAG31685.1"/>
    </source>
</evidence>
<reference evidence="1" key="2">
    <citation type="submission" date="2014-07" db="EMBL/GenBank/DDBJ databases">
        <authorList>
            <person name="Hull J."/>
        </authorList>
    </citation>
    <scope>NUCLEOTIDE SEQUENCE</scope>
</reference>
<dbReference type="SUPFAM" id="SSF56436">
    <property type="entry name" value="C-type lectin-like"/>
    <property type="match status" value="1"/>
</dbReference>
<keyword evidence="1" id="KW-0430">Lectin</keyword>
<feature type="non-terminal residue" evidence="1">
    <location>
        <position position="103"/>
    </location>
</feature>
<reference evidence="1" key="1">
    <citation type="journal article" date="2014" name="PLoS ONE">
        <title>Transcriptome-Based Identification of ABC Transporters in the Western Tarnished Plant Bug Lygus hesperus.</title>
        <authorList>
            <person name="Hull J.J."/>
            <person name="Chaney K."/>
            <person name="Geib S.M."/>
            <person name="Fabrick J.A."/>
            <person name="Brent C.S."/>
            <person name="Walsh D."/>
            <person name="Lavine L.C."/>
        </authorList>
    </citation>
    <scope>NUCLEOTIDE SEQUENCE</scope>
</reference>
<dbReference type="Gene3D" id="3.10.100.10">
    <property type="entry name" value="Mannose-Binding Protein A, subunit A"/>
    <property type="match status" value="1"/>
</dbReference>
<protein>
    <submittedName>
        <fullName evidence="1">Killer cell lectin-like receptor subfamily F member 1</fullName>
    </submittedName>
</protein>
<accession>A0A0A9YQB1</accession>
<proteinExistence type="predicted"/>
<dbReference type="EMBL" id="GBHO01011919">
    <property type="protein sequence ID" value="JAG31685.1"/>
    <property type="molecule type" value="Transcribed_RNA"/>
</dbReference>
<sequence>MRCLYTNLIFLKGFEYNTITPRCLISACFFLLMCHSLLLPARGSCSNIICYYLLQEMSWSYAFWFCKERHGNLATIETQEDMDLFARTITQIGDPGDYWTGGT</sequence>
<dbReference type="GO" id="GO:0030246">
    <property type="term" value="F:carbohydrate binding"/>
    <property type="evidence" value="ECO:0007669"/>
    <property type="project" value="UniProtKB-KW"/>
</dbReference>
<gene>
    <name evidence="1" type="primary">KLRF1</name>
    <name evidence="1" type="ORF">CM83_14889</name>
</gene>
<dbReference type="InterPro" id="IPR016186">
    <property type="entry name" value="C-type_lectin-like/link_sf"/>
</dbReference>
<organism evidence="1">
    <name type="scientific">Lygus hesperus</name>
    <name type="common">Western plant bug</name>
    <dbReference type="NCBI Taxonomy" id="30085"/>
    <lineage>
        <taxon>Eukaryota</taxon>
        <taxon>Metazoa</taxon>
        <taxon>Ecdysozoa</taxon>
        <taxon>Arthropoda</taxon>
        <taxon>Hexapoda</taxon>
        <taxon>Insecta</taxon>
        <taxon>Pterygota</taxon>
        <taxon>Neoptera</taxon>
        <taxon>Paraneoptera</taxon>
        <taxon>Hemiptera</taxon>
        <taxon>Heteroptera</taxon>
        <taxon>Panheteroptera</taxon>
        <taxon>Cimicomorpha</taxon>
        <taxon>Miridae</taxon>
        <taxon>Mirini</taxon>
        <taxon>Lygus</taxon>
    </lineage>
</organism>
<keyword evidence="1" id="KW-0675">Receptor</keyword>
<dbReference type="CDD" id="cd00037">
    <property type="entry name" value="CLECT"/>
    <property type="match status" value="1"/>
</dbReference>
<dbReference type="AlphaFoldDB" id="A0A0A9YQB1"/>
<name>A0A0A9YQB1_LYGHE</name>
<dbReference type="InterPro" id="IPR016187">
    <property type="entry name" value="CTDL_fold"/>
</dbReference>